<proteinExistence type="predicted"/>
<organism evidence="1 2">
    <name type="scientific">Methanophagales virus GBV302</name>
    <dbReference type="NCBI Taxonomy" id="2999281"/>
    <lineage>
        <taxon>Viruses</taxon>
        <taxon>Duplodnaviria</taxon>
        <taxon>Heunggongvirae</taxon>
        <taxon>Uroviricota</taxon>
        <taxon>Caudoviricetes</taxon>
        <taxon>Nakonvirales</taxon>
        <taxon>Ekchuahviridae</taxon>
        <taxon>Kukulkanvirus</taxon>
        <taxon>Kukulkanvirus mexicoense</taxon>
    </lineage>
</organism>
<keyword evidence="2" id="KW-1185">Reference proteome</keyword>
<gene>
    <name evidence="1" type="ORF">FHOMOCKG_00044</name>
</gene>
<accession>A0A9E8V859</accession>
<reference evidence="1 2" key="1">
    <citation type="submission" date="2022-10" db="EMBL/GenBank/DDBJ databases">
        <title>Evolutionary Diversification of Methanotrophic Ca. Methanophagales (ANME-1) and Their Expansive Virome.</title>
        <authorList>
            <person name="Laso-Perez R."/>
            <person name="Wu F."/>
            <person name="Cremiere A."/>
            <person name="Speth D.R."/>
            <person name="Magyar J.S."/>
            <person name="Krupovic M."/>
            <person name="Orphan V.J."/>
        </authorList>
    </citation>
    <scope>NUCLEOTIDE SEQUENCE [LARGE SCALE GENOMIC DNA]</scope>
</reference>
<protein>
    <submittedName>
        <fullName evidence="1">Uncharacterized protein</fullName>
    </submittedName>
</protein>
<dbReference type="EMBL" id="OP880253">
    <property type="protein sequence ID" value="WAE39572.1"/>
    <property type="molecule type" value="Genomic_DNA"/>
</dbReference>
<name>A0A9E8V859_9CAUD</name>
<sequence>MHNVSKLIVRKKKDGQRLGTFIYFRRVGVTLFRDADGLHKPGKNFRELYELYRKSEKYEIEEHFDPVTQLELRGKIVL</sequence>
<evidence type="ECO:0000313" key="1">
    <source>
        <dbReference type="EMBL" id="WAE39572.1"/>
    </source>
</evidence>
<evidence type="ECO:0000313" key="2">
    <source>
        <dbReference type="Proteomes" id="UP001156237"/>
    </source>
</evidence>
<dbReference type="Proteomes" id="UP001156237">
    <property type="component" value="Segment"/>
</dbReference>